<reference evidence="1" key="1">
    <citation type="submission" date="2013-08" db="EMBL/GenBank/DDBJ databases">
        <title>Oryza genome evolution.</title>
        <authorList>
            <person name="Wing R.A."/>
            <person name="Panaud O."/>
            <person name="Oliveira A.C."/>
        </authorList>
    </citation>
    <scope>NUCLEOTIDE SEQUENCE</scope>
</reference>
<evidence type="ECO:0008006" key="3">
    <source>
        <dbReference type="Google" id="ProtNLM"/>
    </source>
</evidence>
<dbReference type="eggNOG" id="ENOG502RY7G">
    <property type="taxonomic scope" value="Eukaryota"/>
</dbReference>
<dbReference type="AlphaFoldDB" id="A0A0D9Y3Y0"/>
<dbReference type="Pfam" id="PF04134">
    <property type="entry name" value="DCC1-like"/>
    <property type="match status" value="1"/>
</dbReference>
<name>A0A0D9Y3Y0_9ORYZ</name>
<evidence type="ECO:0000313" key="2">
    <source>
        <dbReference type="Proteomes" id="UP000026961"/>
    </source>
</evidence>
<dbReference type="PANTHER" id="PTHR33639">
    <property type="entry name" value="THIOL-DISULFIDE OXIDOREDUCTASE DCC"/>
    <property type="match status" value="1"/>
</dbReference>
<accession>A0A0D9Y3Y0</accession>
<dbReference type="EnsemblPlants" id="OGLUM01G05150.3">
    <property type="protein sequence ID" value="OGLUM01G05150.3"/>
    <property type="gene ID" value="OGLUM01G05150"/>
</dbReference>
<protein>
    <recommendedName>
        <fullName evidence="3">DUF393 domain-containing protein</fullName>
    </recommendedName>
</protein>
<dbReference type="InterPro" id="IPR052927">
    <property type="entry name" value="DCC_oxidoreductase"/>
</dbReference>
<organism evidence="1">
    <name type="scientific">Oryza glumipatula</name>
    <dbReference type="NCBI Taxonomy" id="40148"/>
    <lineage>
        <taxon>Eukaryota</taxon>
        <taxon>Viridiplantae</taxon>
        <taxon>Streptophyta</taxon>
        <taxon>Embryophyta</taxon>
        <taxon>Tracheophyta</taxon>
        <taxon>Spermatophyta</taxon>
        <taxon>Magnoliopsida</taxon>
        <taxon>Liliopsida</taxon>
        <taxon>Poales</taxon>
        <taxon>Poaceae</taxon>
        <taxon>BOP clade</taxon>
        <taxon>Oryzoideae</taxon>
        <taxon>Oryzeae</taxon>
        <taxon>Oryzinae</taxon>
        <taxon>Oryza</taxon>
    </lineage>
</organism>
<dbReference type="PANTHER" id="PTHR33639:SF2">
    <property type="entry name" value="DUF393 DOMAIN-CONTAINING PROTEIN"/>
    <property type="match status" value="1"/>
</dbReference>
<dbReference type="GO" id="GO:0015035">
    <property type="term" value="F:protein-disulfide reductase activity"/>
    <property type="evidence" value="ECO:0007669"/>
    <property type="project" value="InterPro"/>
</dbReference>
<dbReference type="Gramene" id="OGLUM01G05150.3">
    <property type="protein sequence ID" value="OGLUM01G05150.3"/>
    <property type="gene ID" value="OGLUM01G05150"/>
</dbReference>
<dbReference type="InterPro" id="IPR007263">
    <property type="entry name" value="DCC1-like"/>
</dbReference>
<dbReference type="Proteomes" id="UP000026961">
    <property type="component" value="Chromosome 1"/>
</dbReference>
<proteinExistence type="predicted"/>
<sequence length="272" mass="30271">MTFVVCLDVPRSTRCTRLHHSIEEKSRAEAKATRMATTSACCYRPLSAPPLHRRRGPPQQQQLLRTAVGGRRRRPSLQVAAAAAATGGGPSVKAATDAEFFQNSDTRPIMLFDGVCNLCNGGVRFVREHDPNRSIRYIPLQSESGRKLLQRSGRAPDDISSVVLVEKDRSYIKSEAVLRIMGYLNLPFPQLATFLNFVPLFLRDFAYDNVADNRYAVFGRSESESLALKSKTLYNGRFCASDERVNTSNNTKVYFASTQILCNSKVLSGKKT</sequence>
<dbReference type="STRING" id="40148.A0A0D9Y3Y0"/>
<reference evidence="1" key="3">
    <citation type="submission" date="2018-05" db="EMBL/GenBank/DDBJ databases">
        <title>OgluRS3 (Oryza glumaepatula Reference Sequence Version 3).</title>
        <authorList>
            <person name="Zhang J."/>
            <person name="Kudrna D."/>
            <person name="Lee S."/>
            <person name="Talag J."/>
            <person name="Welchert J."/>
            <person name="Wing R.A."/>
        </authorList>
    </citation>
    <scope>NUCLEOTIDE SEQUENCE [LARGE SCALE GENOMIC DNA]</scope>
</reference>
<reference evidence="1" key="2">
    <citation type="submission" date="2015-04" db="UniProtKB">
        <authorList>
            <consortium name="EnsemblPlants"/>
        </authorList>
    </citation>
    <scope>IDENTIFICATION</scope>
</reference>
<evidence type="ECO:0000313" key="1">
    <source>
        <dbReference type="EnsemblPlants" id="OGLUM01G05150.3"/>
    </source>
</evidence>
<keyword evidence="2" id="KW-1185">Reference proteome</keyword>